<evidence type="ECO:0000313" key="1">
    <source>
        <dbReference type="Ensembl" id="ENSPNYP00000008070.1"/>
    </source>
</evidence>
<accession>A0A3B4FBW9</accession>
<proteinExistence type="predicted"/>
<dbReference type="Ensembl" id="ENSPNYT00000008268.1">
    <property type="protein sequence ID" value="ENSPNYP00000008070.1"/>
    <property type="gene ID" value="ENSPNYG00000006191.1"/>
</dbReference>
<reference evidence="1" key="1">
    <citation type="submission" date="2023-09" db="UniProtKB">
        <authorList>
            <consortium name="Ensembl"/>
        </authorList>
    </citation>
    <scope>IDENTIFICATION</scope>
</reference>
<sequence>IGGSSFLIPLISLGHYPRIVVIARFQPFMASALEVPTLFTTSSSTKKQRPDTVCTFITIPVTKSSLTLLATKPTRCPR</sequence>
<name>A0A3B4FBW9_9CICH</name>
<organism evidence="1">
    <name type="scientific">Pundamilia nyererei</name>
    <dbReference type="NCBI Taxonomy" id="303518"/>
    <lineage>
        <taxon>Eukaryota</taxon>
        <taxon>Metazoa</taxon>
        <taxon>Chordata</taxon>
        <taxon>Craniata</taxon>
        <taxon>Vertebrata</taxon>
        <taxon>Euteleostomi</taxon>
        <taxon>Actinopterygii</taxon>
        <taxon>Neopterygii</taxon>
        <taxon>Teleostei</taxon>
        <taxon>Neoteleostei</taxon>
        <taxon>Acanthomorphata</taxon>
        <taxon>Ovalentaria</taxon>
        <taxon>Cichlomorphae</taxon>
        <taxon>Cichliformes</taxon>
        <taxon>Cichlidae</taxon>
        <taxon>African cichlids</taxon>
        <taxon>Pseudocrenilabrinae</taxon>
        <taxon>Haplochromini</taxon>
        <taxon>Pundamilia</taxon>
    </lineage>
</organism>
<dbReference type="AlphaFoldDB" id="A0A3B4FBW9"/>
<protein>
    <submittedName>
        <fullName evidence="1">Uncharacterized protein</fullName>
    </submittedName>
</protein>